<dbReference type="OrthoDB" id="9882333at2"/>
<evidence type="ECO:0000313" key="2">
    <source>
        <dbReference type="Proteomes" id="UP000236197"/>
    </source>
</evidence>
<dbReference type="Proteomes" id="UP000236197">
    <property type="component" value="Unassembled WGS sequence"/>
</dbReference>
<evidence type="ECO:0000313" key="1">
    <source>
        <dbReference type="EMBL" id="PNV67667.1"/>
    </source>
</evidence>
<sequence>MYAYNDKTDPSTRAIVFEDGMREVYATLSGWSGYDSDIASVTIDGTVATVELTGDIRKRFELDTGTNTAREL</sequence>
<comment type="caution">
    <text evidence="1">The sequence shown here is derived from an EMBL/GenBank/DDBJ whole genome shotgun (WGS) entry which is preliminary data.</text>
</comment>
<protein>
    <submittedName>
        <fullName evidence="1">Uncharacterized protein</fullName>
    </submittedName>
</protein>
<organism evidence="1 2">
    <name type="scientific">Enteroscipio rubneri</name>
    <dbReference type="NCBI Taxonomy" id="2070686"/>
    <lineage>
        <taxon>Bacteria</taxon>
        <taxon>Bacillati</taxon>
        <taxon>Actinomycetota</taxon>
        <taxon>Coriobacteriia</taxon>
        <taxon>Eggerthellales</taxon>
        <taxon>Eggerthellaceae</taxon>
        <taxon>Enteroscipio</taxon>
    </lineage>
</organism>
<dbReference type="EMBL" id="PPEK01000006">
    <property type="protein sequence ID" value="PNV67667.1"/>
    <property type="molecule type" value="Genomic_DNA"/>
</dbReference>
<reference evidence="2" key="1">
    <citation type="submission" date="2018-01" db="EMBL/GenBank/DDBJ databases">
        <title>Rubneribacter badeniensis gen. nov., sp. nov., and Colonibacter rubneri, gen. nov., sp. nov., WGS of new members of the Eggerthellaceae.</title>
        <authorList>
            <person name="Danylec N."/>
            <person name="Stoll D.A."/>
            <person name="Doetsch A."/>
            <person name="Kulling S.E."/>
            <person name="Huch M."/>
        </authorList>
    </citation>
    <scope>NUCLEOTIDE SEQUENCE [LARGE SCALE GENOMIC DNA]</scope>
    <source>
        <strain evidence="2">ResAG-96</strain>
    </source>
</reference>
<gene>
    <name evidence="1" type="ORF">C2L71_06360</name>
</gene>
<dbReference type="AlphaFoldDB" id="A0A2K2UBG7"/>
<dbReference type="RefSeq" id="WP_103264952.1">
    <property type="nucleotide sequence ID" value="NZ_CABMLE010000006.1"/>
</dbReference>
<name>A0A2K2UBG7_9ACTN</name>
<proteinExistence type="predicted"/>
<accession>A0A2K2UBG7</accession>
<keyword evidence="2" id="KW-1185">Reference proteome</keyword>